<dbReference type="RefSeq" id="WP_166287673.1">
    <property type="nucleotide sequence ID" value="NZ_CP049863.1"/>
</dbReference>
<name>A0A6G7XBH9_9MICO</name>
<evidence type="ECO:0000313" key="2">
    <source>
        <dbReference type="Proteomes" id="UP000502677"/>
    </source>
</evidence>
<dbReference type="EMBL" id="CP049863">
    <property type="protein sequence ID" value="QIK61960.1"/>
    <property type="molecule type" value="Genomic_DNA"/>
</dbReference>
<dbReference type="KEGG" id="lvi:G7068_01115"/>
<dbReference type="AlphaFoldDB" id="A0A6G7XBH9"/>
<evidence type="ECO:0000313" key="1">
    <source>
        <dbReference type="EMBL" id="QIK61960.1"/>
    </source>
</evidence>
<proteinExistence type="predicted"/>
<keyword evidence="2" id="KW-1185">Reference proteome</keyword>
<reference evidence="1 2" key="1">
    <citation type="submission" date="2020-03" db="EMBL/GenBank/DDBJ databases">
        <title>Leucobacter sp. nov., isolated from beetles.</title>
        <authorList>
            <person name="Hyun D.-W."/>
            <person name="Bae J.-W."/>
        </authorList>
    </citation>
    <scope>NUCLEOTIDE SEQUENCE [LARGE SCALE GENOMIC DNA]</scope>
    <source>
        <strain evidence="1 2">HDW9C</strain>
    </source>
</reference>
<organism evidence="1 2">
    <name type="scientific">Leucobacter viscericola</name>
    <dbReference type="NCBI Taxonomy" id="2714935"/>
    <lineage>
        <taxon>Bacteria</taxon>
        <taxon>Bacillati</taxon>
        <taxon>Actinomycetota</taxon>
        <taxon>Actinomycetes</taxon>
        <taxon>Micrococcales</taxon>
        <taxon>Microbacteriaceae</taxon>
        <taxon>Leucobacter</taxon>
    </lineage>
</organism>
<gene>
    <name evidence="1" type="ORF">G7068_01115</name>
</gene>
<dbReference type="Pfam" id="PF11392">
    <property type="entry name" value="AllH"/>
    <property type="match status" value="1"/>
</dbReference>
<sequence>MPLLNKEAKRHERALSRGHAVPEGTFTGVVHSVFAHSCNLAVAGTLLTLQDSANLHSPTSIRIAGHAGRRWQPSVAPGQPVWLADGLIRIGGSGESTYTLDISGAEVWRPHHALQFATLNTATTVQLRRVVHEHPVGGGNRPDLCAAVDALRKILAQNATCSATSDELATAVGALIGLGPGLTPSGDDLLVGLLATLARSGGTYARDVANEVAAVIATRGEATTDVSRHYLQLATEGKFSQPLTELLDALTRPDLVDLQSTCIQHVLAVGATSGADAIAGIVLGLSVLAADESNVSTKEKAQ</sequence>
<dbReference type="Proteomes" id="UP000502677">
    <property type="component" value="Chromosome"/>
</dbReference>
<accession>A0A6G7XBH9</accession>
<dbReference type="InterPro" id="IPR021530">
    <property type="entry name" value="AllH-like"/>
</dbReference>
<protein>
    <submittedName>
        <fullName evidence="1">DUF2877 domain-containing protein</fullName>
    </submittedName>
</protein>